<evidence type="ECO:0008006" key="5">
    <source>
        <dbReference type="Google" id="ProtNLM"/>
    </source>
</evidence>
<reference evidence="3 4" key="1">
    <citation type="submission" date="2023-03" db="EMBL/GenBank/DDBJ databases">
        <title>Paludisphaera mucosa sp. nov. a novel planctomycete from northern fen.</title>
        <authorList>
            <person name="Ivanova A."/>
        </authorList>
    </citation>
    <scope>NUCLEOTIDE SEQUENCE [LARGE SCALE GENOMIC DNA]</scope>
    <source>
        <strain evidence="3 4">Pla2</strain>
    </source>
</reference>
<keyword evidence="2" id="KW-0732">Signal</keyword>
<feature type="chain" id="PRO_5047216734" description="Lipoprotein" evidence="2">
    <location>
        <begin position="24"/>
        <end position="75"/>
    </location>
</feature>
<evidence type="ECO:0000256" key="2">
    <source>
        <dbReference type="SAM" id="SignalP"/>
    </source>
</evidence>
<dbReference type="Proteomes" id="UP001216907">
    <property type="component" value="Unassembled WGS sequence"/>
</dbReference>
<protein>
    <recommendedName>
        <fullName evidence="5">Lipoprotein</fullName>
    </recommendedName>
</protein>
<evidence type="ECO:0000313" key="3">
    <source>
        <dbReference type="EMBL" id="MDG3007845.1"/>
    </source>
</evidence>
<sequence length="75" mass="7603">MTRLRRISLAAMFSTGLAATAEACPVCSRPAGRAVRAGIFDGGFGLNLLAAALPFGVCLGVAAAVHFAPDGGRER</sequence>
<comment type="caution">
    <text evidence="3">The sequence shown here is derived from an EMBL/GenBank/DDBJ whole genome shotgun (WGS) entry which is preliminary data.</text>
</comment>
<dbReference type="RefSeq" id="WP_277864117.1">
    <property type="nucleotide sequence ID" value="NZ_JARRAG010000002.1"/>
</dbReference>
<feature type="transmembrane region" description="Helical" evidence="1">
    <location>
        <begin position="47"/>
        <end position="68"/>
    </location>
</feature>
<evidence type="ECO:0000256" key="1">
    <source>
        <dbReference type="SAM" id="Phobius"/>
    </source>
</evidence>
<keyword evidence="1" id="KW-0812">Transmembrane</keyword>
<keyword evidence="1" id="KW-0472">Membrane</keyword>
<name>A0ABT6FJT7_9BACT</name>
<dbReference type="EMBL" id="JARRAG010000002">
    <property type="protein sequence ID" value="MDG3007845.1"/>
    <property type="molecule type" value="Genomic_DNA"/>
</dbReference>
<keyword evidence="4" id="KW-1185">Reference proteome</keyword>
<gene>
    <name evidence="3" type="ORF">PZE19_29120</name>
</gene>
<keyword evidence="1" id="KW-1133">Transmembrane helix</keyword>
<accession>A0ABT6FJT7</accession>
<organism evidence="3 4">
    <name type="scientific">Paludisphaera mucosa</name>
    <dbReference type="NCBI Taxonomy" id="3030827"/>
    <lineage>
        <taxon>Bacteria</taxon>
        <taxon>Pseudomonadati</taxon>
        <taxon>Planctomycetota</taxon>
        <taxon>Planctomycetia</taxon>
        <taxon>Isosphaerales</taxon>
        <taxon>Isosphaeraceae</taxon>
        <taxon>Paludisphaera</taxon>
    </lineage>
</organism>
<proteinExistence type="predicted"/>
<feature type="signal peptide" evidence="2">
    <location>
        <begin position="1"/>
        <end position="23"/>
    </location>
</feature>
<evidence type="ECO:0000313" key="4">
    <source>
        <dbReference type="Proteomes" id="UP001216907"/>
    </source>
</evidence>